<dbReference type="AlphaFoldDB" id="A0A8S1F1A6"/>
<evidence type="ECO:0000256" key="2">
    <source>
        <dbReference type="SAM" id="Phobius"/>
    </source>
</evidence>
<accession>A0A8S1F1A6</accession>
<comment type="caution">
    <text evidence="3">The sequence shown here is derived from an EMBL/GenBank/DDBJ whole genome shotgun (WGS) entry which is preliminary data.</text>
</comment>
<proteinExistence type="predicted"/>
<feature type="transmembrane region" description="Helical" evidence="2">
    <location>
        <begin position="493"/>
        <end position="513"/>
    </location>
</feature>
<dbReference type="PANTHER" id="PTHR12174">
    <property type="entry name" value="SIGNAL PEPTIDE PEPTIDASE"/>
    <property type="match status" value="1"/>
</dbReference>
<keyword evidence="2" id="KW-0472">Membrane</keyword>
<name>A0A8S1F1A6_9PELO</name>
<evidence type="ECO:0000256" key="1">
    <source>
        <dbReference type="SAM" id="MobiDB-lite"/>
    </source>
</evidence>
<organism evidence="3 4">
    <name type="scientific">Caenorhabditis bovis</name>
    <dbReference type="NCBI Taxonomy" id="2654633"/>
    <lineage>
        <taxon>Eukaryota</taxon>
        <taxon>Metazoa</taxon>
        <taxon>Ecdysozoa</taxon>
        <taxon>Nematoda</taxon>
        <taxon>Chromadorea</taxon>
        <taxon>Rhabditida</taxon>
        <taxon>Rhabditina</taxon>
        <taxon>Rhabditomorpha</taxon>
        <taxon>Rhabditoidea</taxon>
        <taxon>Rhabditidae</taxon>
        <taxon>Peloderinae</taxon>
        <taxon>Caenorhabditis</taxon>
    </lineage>
</organism>
<keyword evidence="2" id="KW-1133">Transmembrane helix</keyword>
<gene>
    <name evidence="3" type="ORF">CBOVIS_LOCUS8633</name>
</gene>
<sequence length="523" mass="59361">MRDGLPKIAASTSILIVSWFVLYQACRRSSTIYFFELDTTSVIFMSKTFAFIFPIALSLVLYLVYHATKRSGDIRREREAAQQAEKELRAIQASSSFNSRKVSRETSRRPSISLDDNSEQQQRIRRLLSDIEEQDIESTIRSVRKRLESESEIAESTEDKSSEKSDEVSDSPQPKQRSRFCVESVDDDRKIIAPPDSSMSSTPLERSRTDSRVRNDLLCAGRKLSSSNWLSASQRSSRKSSYCGTPADKNNKVVWSCSDEPDDKCDIYSRLGDIDLFSYSLSILSLVPASPDGPRVYVQLGLIDILAELIAIHVPTWACVSCIYIWVLELFSQYLSFYFYYHEETMMYAAMVISILFGIYHEVCGNWITNDILAFSSIYVVCSRVQAVSYQTAVIFVIGMSIFDLFFFYVIDMLKCVTNENTAPLRILVPRDGNGNKQSVATLDIMIPGIFLNVVLKYSSMFDTQLFYITFTAVFCALVIEMLYTVWRSKTTPGMVLPTLVAIGFSTAFANHAGDLWKFMIKH</sequence>
<feature type="transmembrane region" description="Helical" evidence="2">
    <location>
        <begin position="388"/>
        <end position="411"/>
    </location>
</feature>
<dbReference type="OrthoDB" id="29661at2759"/>
<feature type="region of interest" description="Disordered" evidence="1">
    <location>
        <begin position="96"/>
        <end position="120"/>
    </location>
</feature>
<dbReference type="Pfam" id="PF04258">
    <property type="entry name" value="Peptidase_A22B"/>
    <property type="match status" value="1"/>
</dbReference>
<dbReference type="GO" id="GO:0006465">
    <property type="term" value="P:signal peptide processing"/>
    <property type="evidence" value="ECO:0007669"/>
    <property type="project" value="TreeGrafter"/>
</dbReference>
<feature type="compositionally biased region" description="Basic and acidic residues" evidence="1">
    <location>
        <begin position="157"/>
        <end position="167"/>
    </location>
</feature>
<dbReference type="GO" id="GO:0042500">
    <property type="term" value="F:aspartic endopeptidase activity, intramembrane cleaving"/>
    <property type="evidence" value="ECO:0007669"/>
    <property type="project" value="InterPro"/>
</dbReference>
<feature type="transmembrane region" description="Helical" evidence="2">
    <location>
        <begin position="44"/>
        <end position="65"/>
    </location>
</feature>
<feature type="transmembrane region" description="Helical" evidence="2">
    <location>
        <begin position="466"/>
        <end position="487"/>
    </location>
</feature>
<evidence type="ECO:0000313" key="3">
    <source>
        <dbReference type="EMBL" id="CAB3406575.1"/>
    </source>
</evidence>
<protein>
    <submittedName>
        <fullName evidence="3">Uncharacterized protein</fullName>
    </submittedName>
</protein>
<dbReference type="EMBL" id="CADEPM010000005">
    <property type="protein sequence ID" value="CAB3406575.1"/>
    <property type="molecule type" value="Genomic_DNA"/>
</dbReference>
<keyword evidence="2" id="KW-0812">Transmembrane</keyword>
<dbReference type="GO" id="GO:0033619">
    <property type="term" value="P:membrane protein proteolysis"/>
    <property type="evidence" value="ECO:0007669"/>
    <property type="project" value="TreeGrafter"/>
</dbReference>
<dbReference type="PANTHER" id="PTHR12174:SF35">
    <property type="entry name" value="INTRAMEMBRANE PROTEASE (IMPAS) FAMILY"/>
    <property type="match status" value="1"/>
</dbReference>
<feature type="transmembrane region" description="Helical" evidence="2">
    <location>
        <begin position="305"/>
        <end position="327"/>
    </location>
</feature>
<dbReference type="GO" id="GO:0098554">
    <property type="term" value="C:cytoplasmic side of endoplasmic reticulum membrane"/>
    <property type="evidence" value="ECO:0007669"/>
    <property type="project" value="TreeGrafter"/>
</dbReference>
<dbReference type="Proteomes" id="UP000494206">
    <property type="component" value="Unassembled WGS sequence"/>
</dbReference>
<dbReference type="InterPro" id="IPR007369">
    <property type="entry name" value="Peptidase_A22B_SPP"/>
</dbReference>
<feature type="region of interest" description="Disordered" evidence="1">
    <location>
        <begin position="147"/>
        <end position="210"/>
    </location>
</feature>
<reference evidence="3 4" key="1">
    <citation type="submission" date="2020-04" db="EMBL/GenBank/DDBJ databases">
        <authorList>
            <person name="Laetsch R D."/>
            <person name="Stevens L."/>
            <person name="Kumar S."/>
            <person name="Blaxter L. M."/>
        </authorList>
    </citation>
    <scope>NUCLEOTIDE SEQUENCE [LARGE SCALE GENOMIC DNA]</scope>
</reference>
<keyword evidence="4" id="KW-1185">Reference proteome</keyword>
<evidence type="ECO:0000313" key="4">
    <source>
        <dbReference type="Proteomes" id="UP000494206"/>
    </source>
</evidence>
<dbReference type="GO" id="GO:0098553">
    <property type="term" value="C:lumenal side of endoplasmic reticulum membrane"/>
    <property type="evidence" value="ECO:0007669"/>
    <property type="project" value="TreeGrafter"/>
</dbReference>
<feature type="transmembrane region" description="Helical" evidence="2">
    <location>
        <begin position="347"/>
        <end position="368"/>
    </location>
</feature>